<reference evidence="2" key="1">
    <citation type="submission" date="2017-02" db="UniProtKB">
        <authorList>
            <consortium name="WormBaseParasite"/>
        </authorList>
    </citation>
    <scope>IDENTIFICATION</scope>
</reference>
<dbReference type="Proteomes" id="UP000036681">
    <property type="component" value="Unplaced"/>
</dbReference>
<proteinExistence type="predicted"/>
<protein>
    <submittedName>
        <fullName evidence="2">Uncharacterized protein</fullName>
    </submittedName>
</protein>
<dbReference type="AlphaFoldDB" id="A0A0M3INX1"/>
<dbReference type="WBParaSite" id="ALUE_0002044901-mRNA-1">
    <property type="protein sequence ID" value="ALUE_0002044901-mRNA-1"/>
    <property type="gene ID" value="ALUE_0002044901"/>
</dbReference>
<evidence type="ECO:0000313" key="2">
    <source>
        <dbReference type="WBParaSite" id="ALUE_0002044901-mRNA-1"/>
    </source>
</evidence>
<organism evidence="1 2">
    <name type="scientific">Ascaris lumbricoides</name>
    <name type="common">Giant roundworm</name>
    <dbReference type="NCBI Taxonomy" id="6252"/>
    <lineage>
        <taxon>Eukaryota</taxon>
        <taxon>Metazoa</taxon>
        <taxon>Ecdysozoa</taxon>
        <taxon>Nematoda</taxon>
        <taxon>Chromadorea</taxon>
        <taxon>Rhabditida</taxon>
        <taxon>Spirurina</taxon>
        <taxon>Ascaridomorpha</taxon>
        <taxon>Ascaridoidea</taxon>
        <taxon>Ascarididae</taxon>
        <taxon>Ascaris</taxon>
    </lineage>
</organism>
<evidence type="ECO:0000313" key="1">
    <source>
        <dbReference type="Proteomes" id="UP000036681"/>
    </source>
</evidence>
<accession>A0A0M3INX1</accession>
<name>A0A0M3INX1_ASCLU</name>
<keyword evidence="1" id="KW-1185">Reference proteome</keyword>
<sequence>MSLPGAVLRHRRSTLQEIVQSLDAFDKTTDEIKEEKKTSGAIISVVCFTVIELVDLREELGSDNNSRRSEFSVVCFTVIGVLVFGELKTYIYGDTEFEYKFTVDTAFDE</sequence>